<name>A0A0F9Q9Q7_9ZZZZ</name>
<proteinExistence type="predicted"/>
<gene>
    <name evidence="2" type="ORF">LCGC14_0745220</name>
</gene>
<sequence length="195" mass="21883">MPKLKYRTRMPRPDDPSVLRRIYQATRKGHPITTAGTLAGLGESTAYEWYKLGQAQLQDGEEHGSHVRFAKVVNLAEAQRVDALLDLITEHGRKGNWVALMTREERRRPQDFARRFEAKVETTIDQHVTFSVEALSPARQRALAELALKSLPAPEQDQDTVEGEVAELPGWTVEHDASIPIPRDPGDVVEGEVVE</sequence>
<organism evidence="2">
    <name type="scientific">marine sediment metagenome</name>
    <dbReference type="NCBI Taxonomy" id="412755"/>
    <lineage>
        <taxon>unclassified sequences</taxon>
        <taxon>metagenomes</taxon>
        <taxon>ecological metagenomes</taxon>
    </lineage>
</organism>
<evidence type="ECO:0000256" key="1">
    <source>
        <dbReference type="SAM" id="MobiDB-lite"/>
    </source>
</evidence>
<reference evidence="2" key="1">
    <citation type="journal article" date="2015" name="Nature">
        <title>Complex archaea that bridge the gap between prokaryotes and eukaryotes.</title>
        <authorList>
            <person name="Spang A."/>
            <person name="Saw J.H."/>
            <person name="Jorgensen S.L."/>
            <person name="Zaremba-Niedzwiedzka K."/>
            <person name="Martijn J."/>
            <person name="Lind A.E."/>
            <person name="van Eijk R."/>
            <person name="Schleper C."/>
            <person name="Guy L."/>
            <person name="Ettema T.J."/>
        </authorList>
    </citation>
    <scope>NUCLEOTIDE SEQUENCE</scope>
</reference>
<feature type="region of interest" description="Disordered" evidence="1">
    <location>
        <begin position="172"/>
        <end position="195"/>
    </location>
</feature>
<accession>A0A0F9Q9Q7</accession>
<comment type="caution">
    <text evidence="2">The sequence shown here is derived from an EMBL/GenBank/DDBJ whole genome shotgun (WGS) entry which is preliminary data.</text>
</comment>
<protein>
    <submittedName>
        <fullName evidence="2">Uncharacterized protein</fullName>
    </submittedName>
</protein>
<evidence type="ECO:0000313" key="2">
    <source>
        <dbReference type="EMBL" id="KKN39239.1"/>
    </source>
</evidence>
<dbReference type="AlphaFoldDB" id="A0A0F9Q9Q7"/>
<dbReference type="EMBL" id="LAZR01001774">
    <property type="protein sequence ID" value="KKN39239.1"/>
    <property type="molecule type" value="Genomic_DNA"/>
</dbReference>